<dbReference type="InterPro" id="IPR001680">
    <property type="entry name" value="WD40_rpt"/>
</dbReference>
<reference evidence="2 3" key="1">
    <citation type="journal article" date="2016" name="Mol. Biol. Evol.">
        <title>Comparative Genomics of Early-Diverging Mushroom-Forming Fungi Provides Insights into the Origins of Lignocellulose Decay Capabilities.</title>
        <authorList>
            <person name="Nagy L.G."/>
            <person name="Riley R."/>
            <person name="Tritt A."/>
            <person name="Adam C."/>
            <person name="Daum C."/>
            <person name="Floudas D."/>
            <person name="Sun H."/>
            <person name="Yadav J.S."/>
            <person name="Pangilinan J."/>
            <person name="Larsson K.H."/>
            <person name="Matsuura K."/>
            <person name="Barry K."/>
            <person name="Labutti K."/>
            <person name="Kuo R."/>
            <person name="Ohm R.A."/>
            <person name="Bhattacharya S.S."/>
            <person name="Shirouzu T."/>
            <person name="Yoshinaga Y."/>
            <person name="Martin F.M."/>
            <person name="Grigoriev I.V."/>
            <person name="Hibbett D.S."/>
        </authorList>
    </citation>
    <scope>NUCLEOTIDE SEQUENCE [LARGE SCALE GENOMIC DNA]</scope>
    <source>
        <strain evidence="2 3">HHB10207 ss-3</strain>
    </source>
</reference>
<accession>A0A165X9P9</accession>
<evidence type="ECO:0000313" key="3">
    <source>
        <dbReference type="Proteomes" id="UP000076798"/>
    </source>
</evidence>
<keyword evidence="1" id="KW-0472">Membrane</keyword>
<organism evidence="2 3">
    <name type="scientific">Sistotremastrum suecicum HHB10207 ss-3</name>
    <dbReference type="NCBI Taxonomy" id="1314776"/>
    <lineage>
        <taxon>Eukaryota</taxon>
        <taxon>Fungi</taxon>
        <taxon>Dikarya</taxon>
        <taxon>Basidiomycota</taxon>
        <taxon>Agaricomycotina</taxon>
        <taxon>Agaricomycetes</taxon>
        <taxon>Sistotremastrales</taxon>
        <taxon>Sistotremastraceae</taxon>
        <taxon>Sistotremastrum</taxon>
    </lineage>
</organism>
<proteinExistence type="predicted"/>
<dbReference type="Proteomes" id="UP000076798">
    <property type="component" value="Unassembled WGS sequence"/>
</dbReference>
<name>A0A165X9P9_9AGAM</name>
<dbReference type="AlphaFoldDB" id="A0A165X9P9"/>
<evidence type="ECO:0000256" key="1">
    <source>
        <dbReference type="SAM" id="Phobius"/>
    </source>
</evidence>
<keyword evidence="1" id="KW-1133">Transmembrane helix</keyword>
<gene>
    <name evidence="2" type="ORF">SISSUDRAFT_1067299</name>
</gene>
<keyword evidence="1" id="KW-0812">Transmembrane</keyword>
<keyword evidence="3" id="KW-1185">Reference proteome</keyword>
<dbReference type="EMBL" id="KV428415">
    <property type="protein sequence ID" value="KZT31974.1"/>
    <property type="molecule type" value="Genomic_DNA"/>
</dbReference>
<protein>
    <submittedName>
        <fullName evidence="2">WD40 repeat-like protein</fullName>
    </submittedName>
</protein>
<dbReference type="OrthoDB" id="3238562at2759"/>
<dbReference type="InterPro" id="IPR036322">
    <property type="entry name" value="WD40_repeat_dom_sf"/>
</dbReference>
<dbReference type="Gene3D" id="2.130.10.10">
    <property type="entry name" value="YVTN repeat-like/Quinoprotein amine dehydrogenase"/>
    <property type="match status" value="2"/>
</dbReference>
<dbReference type="SUPFAM" id="SSF50978">
    <property type="entry name" value="WD40 repeat-like"/>
    <property type="match status" value="1"/>
</dbReference>
<evidence type="ECO:0000313" key="2">
    <source>
        <dbReference type="EMBL" id="KZT31974.1"/>
    </source>
</evidence>
<dbReference type="Pfam" id="PF00400">
    <property type="entry name" value="WD40"/>
    <property type="match status" value="1"/>
</dbReference>
<feature type="transmembrane region" description="Helical" evidence="1">
    <location>
        <begin position="362"/>
        <end position="386"/>
    </location>
</feature>
<dbReference type="SMART" id="SM00320">
    <property type="entry name" value="WD40"/>
    <property type="match status" value="3"/>
</dbReference>
<sequence length="412" mass="44869">MFELTHLLHTELRGPNCVVFAEDGEAIAAGADDGTLLLWHPALDAILEIQVGSPVVCLSAIPWKIGNFDLMCGLGDGLLLEIRLNGSQDTTPDIQDNVAHIGPVTAIVHSRKLNIMLSAGQDDGIKSWKRDSNERWCKRGDLVDPSPRATEPIQSMSLTSADDGLIITYVGGTTLILDLSNGSILRKIESNAPIAASAVDISKSLFAYATFQGCLEVRTLYSNSLHASVQLPVGQNVATSAMAFLSPNMLLSASPRGDAVIWRFLEDHLRPEMLNHEGAAVRSMDVSLVGVSASHRLLFVTLSRNENDNTSLRLWNWNEGPSSMKKTRIRYHKSGLITNSSGVVRLIKGRGKRKRMGYLKTWTLNGTATALLIAFLSLSSSIIFLFPREGPLSSSLYEIYQNLGSLGFAVLR</sequence>
<dbReference type="InterPro" id="IPR015943">
    <property type="entry name" value="WD40/YVTN_repeat-like_dom_sf"/>
</dbReference>